<sequence length="72" mass="8157">MSRNTNIIASVPPINKYRSCQVTIFSSNFSMNLFYDTYLNLVPNGASPGKLLVNDQCCNREFLPVPLILEHH</sequence>
<reference evidence="1" key="1">
    <citation type="submission" date="2015-12" db="EMBL/GenBank/DDBJ databases">
        <title>Gene expression during late stages of embryo sac development: a critical building block for successful pollen-pistil interactions.</title>
        <authorList>
            <person name="Liu Y."/>
            <person name="Joly V."/>
            <person name="Sabar M."/>
            <person name="Matton D.P."/>
        </authorList>
    </citation>
    <scope>NUCLEOTIDE SEQUENCE</scope>
</reference>
<evidence type="ECO:0000313" key="1">
    <source>
        <dbReference type="EMBL" id="JAP24716.1"/>
    </source>
</evidence>
<accession>A0A0V0HWH7</accession>
<proteinExistence type="predicted"/>
<protein>
    <submittedName>
        <fullName evidence="1">Putative ovule protein</fullName>
    </submittedName>
</protein>
<organism evidence="1">
    <name type="scientific">Solanum chacoense</name>
    <name type="common">Chaco potato</name>
    <dbReference type="NCBI Taxonomy" id="4108"/>
    <lineage>
        <taxon>Eukaryota</taxon>
        <taxon>Viridiplantae</taxon>
        <taxon>Streptophyta</taxon>
        <taxon>Embryophyta</taxon>
        <taxon>Tracheophyta</taxon>
        <taxon>Spermatophyta</taxon>
        <taxon>Magnoliopsida</taxon>
        <taxon>eudicotyledons</taxon>
        <taxon>Gunneridae</taxon>
        <taxon>Pentapetalae</taxon>
        <taxon>asterids</taxon>
        <taxon>lamiids</taxon>
        <taxon>Solanales</taxon>
        <taxon>Solanaceae</taxon>
        <taxon>Solanoideae</taxon>
        <taxon>Solaneae</taxon>
        <taxon>Solanum</taxon>
    </lineage>
</organism>
<dbReference type="EMBL" id="GEDG01014087">
    <property type="protein sequence ID" value="JAP24716.1"/>
    <property type="molecule type" value="Transcribed_RNA"/>
</dbReference>
<name>A0A0V0HWH7_SOLCH</name>
<dbReference type="AlphaFoldDB" id="A0A0V0HWH7"/>